<dbReference type="OrthoDB" id="4499271at2759"/>
<accession>A0A9W9LV58</accession>
<reference evidence="1" key="1">
    <citation type="submission" date="2022-11" db="EMBL/GenBank/DDBJ databases">
        <authorList>
            <person name="Petersen C."/>
        </authorList>
    </citation>
    <scope>NUCLEOTIDE SEQUENCE</scope>
    <source>
        <strain evidence="1">IBT 21917</strain>
    </source>
</reference>
<evidence type="ECO:0000313" key="1">
    <source>
        <dbReference type="EMBL" id="KAJ5179243.1"/>
    </source>
</evidence>
<comment type="caution">
    <text evidence="1">The sequence shown here is derived from an EMBL/GenBank/DDBJ whole genome shotgun (WGS) entry which is preliminary data.</text>
</comment>
<organism evidence="1 2">
    <name type="scientific">Penicillium capsulatum</name>
    <dbReference type="NCBI Taxonomy" id="69766"/>
    <lineage>
        <taxon>Eukaryota</taxon>
        <taxon>Fungi</taxon>
        <taxon>Dikarya</taxon>
        <taxon>Ascomycota</taxon>
        <taxon>Pezizomycotina</taxon>
        <taxon>Eurotiomycetes</taxon>
        <taxon>Eurotiomycetidae</taxon>
        <taxon>Eurotiales</taxon>
        <taxon>Aspergillaceae</taxon>
        <taxon>Penicillium</taxon>
    </lineage>
</organism>
<name>A0A9W9LV58_9EURO</name>
<dbReference type="EMBL" id="JAPQKO010000002">
    <property type="protein sequence ID" value="KAJ5179243.1"/>
    <property type="molecule type" value="Genomic_DNA"/>
</dbReference>
<sequence>MDAAAEIAHVLERAQVAYVLWGWMALGLVGAYQRSGAIEIIVSDSQMQLACNSLAKIGLKPCRDDECETVVLGRLRPVPAAHFHIGFKYRGCTALSFLAKSELLWWWKDFPLLAPGKDHPDILLTTDPRLPPCVEYGCTGPWTDLHPIRILNPSSFTEAIILLACRDYNQPNHLFPTWGGMLDALRGYKEYPATLVKKSLRPEFQAFWKDYCSDRSVDQIYAGFGRKLRYELIKADRLPAPPAYSALKTGFNLDF</sequence>
<evidence type="ECO:0000313" key="2">
    <source>
        <dbReference type="Proteomes" id="UP001146351"/>
    </source>
</evidence>
<gene>
    <name evidence="1" type="ORF">N7492_002453</name>
</gene>
<dbReference type="Proteomes" id="UP001146351">
    <property type="component" value="Unassembled WGS sequence"/>
</dbReference>
<reference evidence="1" key="2">
    <citation type="journal article" date="2023" name="IMA Fungus">
        <title>Comparative genomic study of the Penicillium genus elucidates a diverse pangenome and 15 lateral gene transfer events.</title>
        <authorList>
            <person name="Petersen C."/>
            <person name="Sorensen T."/>
            <person name="Nielsen M.R."/>
            <person name="Sondergaard T.E."/>
            <person name="Sorensen J.L."/>
            <person name="Fitzpatrick D.A."/>
            <person name="Frisvad J.C."/>
            <person name="Nielsen K.L."/>
        </authorList>
    </citation>
    <scope>NUCLEOTIDE SEQUENCE</scope>
    <source>
        <strain evidence="1">IBT 21917</strain>
    </source>
</reference>
<protein>
    <submittedName>
        <fullName evidence="1">Uncharacterized protein</fullName>
    </submittedName>
</protein>
<keyword evidence="2" id="KW-1185">Reference proteome</keyword>
<dbReference type="AlphaFoldDB" id="A0A9W9LV58"/>
<proteinExistence type="predicted"/>